<dbReference type="SUPFAM" id="SSF56112">
    <property type="entry name" value="Protein kinase-like (PK-like)"/>
    <property type="match status" value="1"/>
</dbReference>
<evidence type="ECO:0000313" key="11">
    <source>
        <dbReference type="Proteomes" id="UP001311799"/>
    </source>
</evidence>
<name>A0AAV9XZ96_9CRYT</name>
<dbReference type="Gene3D" id="3.30.200.20">
    <property type="entry name" value="Phosphorylase Kinase, domain 1"/>
    <property type="match status" value="1"/>
</dbReference>
<dbReference type="SMART" id="SM00220">
    <property type="entry name" value="S_TKc"/>
    <property type="match status" value="1"/>
</dbReference>
<dbReference type="Pfam" id="PF00069">
    <property type="entry name" value="Pkinase"/>
    <property type="match status" value="1"/>
</dbReference>
<dbReference type="InterPro" id="IPR008271">
    <property type="entry name" value="Ser/Thr_kinase_AS"/>
</dbReference>
<evidence type="ECO:0000256" key="8">
    <source>
        <dbReference type="RuleBase" id="RU000304"/>
    </source>
</evidence>
<dbReference type="InterPro" id="IPR011009">
    <property type="entry name" value="Kinase-like_dom_sf"/>
</dbReference>
<evidence type="ECO:0000256" key="5">
    <source>
        <dbReference type="ARBA" id="ARBA00022777"/>
    </source>
</evidence>
<gene>
    <name evidence="10" type="ORF">RS030_203176</name>
</gene>
<evidence type="ECO:0000256" key="2">
    <source>
        <dbReference type="ARBA" id="ARBA00022527"/>
    </source>
</evidence>
<evidence type="ECO:0000313" key="10">
    <source>
        <dbReference type="EMBL" id="KAK6589444.1"/>
    </source>
</evidence>
<evidence type="ECO:0000256" key="3">
    <source>
        <dbReference type="ARBA" id="ARBA00022679"/>
    </source>
</evidence>
<evidence type="ECO:0000256" key="7">
    <source>
        <dbReference type="PROSITE-ProRule" id="PRU10141"/>
    </source>
</evidence>
<keyword evidence="11" id="KW-1185">Reference proteome</keyword>
<keyword evidence="6 7" id="KW-0067">ATP-binding</keyword>
<dbReference type="PROSITE" id="PS00107">
    <property type="entry name" value="PROTEIN_KINASE_ATP"/>
    <property type="match status" value="1"/>
</dbReference>
<keyword evidence="2 8" id="KW-0723">Serine/threonine-protein kinase</keyword>
<keyword evidence="3" id="KW-0808">Transferase</keyword>
<proteinExistence type="inferred from homology"/>
<dbReference type="PROSITE" id="PS50011">
    <property type="entry name" value="PROTEIN_KINASE_DOM"/>
    <property type="match status" value="1"/>
</dbReference>
<dbReference type="GO" id="GO:0004674">
    <property type="term" value="F:protein serine/threonine kinase activity"/>
    <property type="evidence" value="ECO:0007669"/>
    <property type="project" value="UniProtKB-KW"/>
</dbReference>
<dbReference type="InterPro" id="IPR000719">
    <property type="entry name" value="Prot_kinase_dom"/>
</dbReference>
<sequence>MDEADANIQNSYIIQKLIGSGGYGRIELVKERLSGKYYIFKTANYIELNSVIHKEESILKEIKSEFIVNCINSYTNYLGFRTLILDYFPRDLRSIIENYKKSEFSFDLNLNKDKTTDDFDKTFFFIDINTKKKILFQIISGINDIHSKSISHNDLKPENILVDKEYNIKICDFGSSVKIIDENVEFIEIIPTNIAYKSPERLLGTKNPRDLYSSDIWSFGCVALELLTGKKIYDGSSEFDQLINILKIVGTPIKDNENESTNYELDDYFCSLPSVSESGIMIPIFTENWYIKSLFKKKSNI</sequence>
<organism evidence="10 11">
    <name type="scientific">Cryptosporidium xiaoi</name>
    <dbReference type="NCBI Taxonomy" id="659607"/>
    <lineage>
        <taxon>Eukaryota</taxon>
        <taxon>Sar</taxon>
        <taxon>Alveolata</taxon>
        <taxon>Apicomplexa</taxon>
        <taxon>Conoidasida</taxon>
        <taxon>Coccidia</taxon>
        <taxon>Eucoccidiorida</taxon>
        <taxon>Eimeriorina</taxon>
        <taxon>Cryptosporidiidae</taxon>
        <taxon>Cryptosporidium</taxon>
    </lineage>
</organism>
<dbReference type="GO" id="GO:0005737">
    <property type="term" value="C:cytoplasm"/>
    <property type="evidence" value="ECO:0007669"/>
    <property type="project" value="TreeGrafter"/>
</dbReference>
<dbReference type="EMBL" id="JAWDEY010000012">
    <property type="protein sequence ID" value="KAK6589444.1"/>
    <property type="molecule type" value="Genomic_DNA"/>
</dbReference>
<evidence type="ECO:0000256" key="6">
    <source>
        <dbReference type="ARBA" id="ARBA00022840"/>
    </source>
</evidence>
<comment type="similarity">
    <text evidence="1">Belongs to the protein kinase superfamily. CMGC Ser/Thr protein kinase family. GSK-3 subfamily.</text>
</comment>
<reference evidence="10 11" key="1">
    <citation type="submission" date="2023-10" db="EMBL/GenBank/DDBJ databases">
        <title>Comparative genomics analysis reveals potential genetic determinants of host preference in Cryptosporidium xiaoi.</title>
        <authorList>
            <person name="Xiao L."/>
            <person name="Li J."/>
        </authorList>
    </citation>
    <scope>NUCLEOTIDE SEQUENCE [LARGE SCALE GENOMIC DNA]</scope>
    <source>
        <strain evidence="10 11">52996</strain>
    </source>
</reference>
<keyword evidence="4 7" id="KW-0547">Nucleotide-binding</keyword>
<dbReference type="AlphaFoldDB" id="A0AAV9XZ96"/>
<accession>A0AAV9XZ96</accession>
<evidence type="ECO:0000256" key="4">
    <source>
        <dbReference type="ARBA" id="ARBA00022741"/>
    </source>
</evidence>
<evidence type="ECO:0000256" key="1">
    <source>
        <dbReference type="ARBA" id="ARBA00005527"/>
    </source>
</evidence>
<dbReference type="InterPro" id="IPR050591">
    <property type="entry name" value="GSK-3"/>
</dbReference>
<dbReference type="GO" id="GO:0005634">
    <property type="term" value="C:nucleus"/>
    <property type="evidence" value="ECO:0007669"/>
    <property type="project" value="TreeGrafter"/>
</dbReference>
<dbReference type="Gene3D" id="1.10.510.10">
    <property type="entry name" value="Transferase(Phosphotransferase) domain 1"/>
    <property type="match status" value="1"/>
</dbReference>
<dbReference type="GO" id="GO:0030154">
    <property type="term" value="P:cell differentiation"/>
    <property type="evidence" value="ECO:0007669"/>
    <property type="project" value="TreeGrafter"/>
</dbReference>
<dbReference type="PANTHER" id="PTHR24057:SF0">
    <property type="entry name" value="PROTEIN KINASE SHAGGY-RELATED"/>
    <property type="match status" value="1"/>
</dbReference>
<dbReference type="PANTHER" id="PTHR24057">
    <property type="entry name" value="GLYCOGEN SYNTHASE KINASE-3 ALPHA"/>
    <property type="match status" value="1"/>
</dbReference>
<dbReference type="InterPro" id="IPR017441">
    <property type="entry name" value="Protein_kinase_ATP_BS"/>
</dbReference>
<dbReference type="Proteomes" id="UP001311799">
    <property type="component" value="Unassembled WGS sequence"/>
</dbReference>
<feature type="domain" description="Protein kinase" evidence="9">
    <location>
        <begin position="12"/>
        <end position="301"/>
    </location>
</feature>
<dbReference type="GO" id="GO:0005524">
    <property type="term" value="F:ATP binding"/>
    <property type="evidence" value="ECO:0007669"/>
    <property type="project" value="UniProtKB-UniRule"/>
</dbReference>
<evidence type="ECO:0000259" key="9">
    <source>
        <dbReference type="PROSITE" id="PS50011"/>
    </source>
</evidence>
<dbReference type="PROSITE" id="PS00108">
    <property type="entry name" value="PROTEIN_KINASE_ST"/>
    <property type="match status" value="1"/>
</dbReference>
<feature type="binding site" evidence="7">
    <location>
        <position position="41"/>
    </location>
    <ligand>
        <name>ATP</name>
        <dbReference type="ChEBI" id="CHEBI:30616"/>
    </ligand>
</feature>
<dbReference type="GO" id="GO:0007165">
    <property type="term" value="P:signal transduction"/>
    <property type="evidence" value="ECO:0007669"/>
    <property type="project" value="TreeGrafter"/>
</dbReference>
<protein>
    <recommendedName>
        <fullName evidence="9">Protein kinase domain-containing protein</fullName>
    </recommendedName>
</protein>
<comment type="caution">
    <text evidence="10">The sequence shown here is derived from an EMBL/GenBank/DDBJ whole genome shotgun (WGS) entry which is preliminary data.</text>
</comment>
<keyword evidence="5" id="KW-0418">Kinase</keyword>